<dbReference type="SMART" id="SM00248">
    <property type="entry name" value="ANK"/>
    <property type="match status" value="3"/>
</dbReference>
<dbReference type="PROSITE" id="PS50088">
    <property type="entry name" value="ANK_REPEAT"/>
    <property type="match status" value="2"/>
</dbReference>
<dbReference type="Pfam" id="PF12796">
    <property type="entry name" value="Ank_2"/>
    <property type="match status" value="1"/>
</dbReference>
<evidence type="ECO:0000313" key="4">
    <source>
        <dbReference type="EMBL" id="KAF1955336.1"/>
    </source>
</evidence>
<dbReference type="PROSITE" id="PS50297">
    <property type="entry name" value="ANK_REP_REGION"/>
    <property type="match status" value="2"/>
</dbReference>
<keyword evidence="5" id="KW-1185">Reference proteome</keyword>
<dbReference type="OrthoDB" id="195446at2759"/>
<dbReference type="EMBL" id="ML976995">
    <property type="protein sequence ID" value="KAF1955336.1"/>
    <property type="molecule type" value="Genomic_DNA"/>
</dbReference>
<dbReference type="Pfam" id="PF00023">
    <property type="entry name" value="Ank"/>
    <property type="match status" value="1"/>
</dbReference>
<evidence type="ECO:0000256" key="3">
    <source>
        <dbReference type="PROSITE-ProRule" id="PRU00023"/>
    </source>
</evidence>
<protein>
    <submittedName>
        <fullName evidence="4">Ankyrin repeat protein</fullName>
    </submittedName>
</protein>
<name>A0A6A5TXA8_9PLEO</name>
<evidence type="ECO:0000313" key="5">
    <source>
        <dbReference type="Proteomes" id="UP000800035"/>
    </source>
</evidence>
<dbReference type="SUPFAM" id="SSF48403">
    <property type="entry name" value="Ankyrin repeat"/>
    <property type="match status" value="1"/>
</dbReference>
<dbReference type="AlphaFoldDB" id="A0A6A5TXA8"/>
<dbReference type="InterPro" id="IPR002110">
    <property type="entry name" value="Ankyrin_rpt"/>
</dbReference>
<feature type="repeat" description="ANK" evidence="3">
    <location>
        <begin position="73"/>
        <end position="98"/>
    </location>
</feature>
<dbReference type="PANTHER" id="PTHR24198">
    <property type="entry name" value="ANKYRIN REPEAT AND PROTEIN KINASE DOMAIN-CONTAINING PROTEIN"/>
    <property type="match status" value="1"/>
</dbReference>
<feature type="non-terminal residue" evidence="4">
    <location>
        <position position="98"/>
    </location>
</feature>
<feature type="repeat" description="ANK" evidence="3">
    <location>
        <begin position="40"/>
        <end position="72"/>
    </location>
</feature>
<gene>
    <name evidence="4" type="ORF">CC80DRAFT_353102</name>
</gene>
<organism evidence="4 5">
    <name type="scientific">Byssothecium circinans</name>
    <dbReference type="NCBI Taxonomy" id="147558"/>
    <lineage>
        <taxon>Eukaryota</taxon>
        <taxon>Fungi</taxon>
        <taxon>Dikarya</taxon>
        <taxon>Ascomycota</taxon>
        <taxon>Pezizomycotina</taxon>
        <taxon>Dothideomycetes</taxon>
        <taxon>Pleosporomycetidae</taxon>
        <taxon>Pleosporales</taxon>
        <taxon>Massarineae</taxon>
        <taxon>Massarinaceae</taxon>
        <taxon>Byssothecium</taxon>
    </lineage>
</organism>
<proteinExistence type="predicted"/>
<evidence type="ECO:0000256" key="2">
    <source>
        <dbReference type="ARBA" id="ARBA00023043"/>
    </source>
</evidence>
<dbReference type="PANTHER" id="PTHR24198:SF165">
    <property type="entry name" value="ANKYRIN REPEAT-CONTAINING PROTEIN-RELATED"/>
    <property type="match status" value="1"/>
</dbReference>
<feature type="non-terminal residue" evidence="4">
    <location>
        <position position="1"/>
    </location>
</feature>
<keyword evidence="2 3" id="KW-0040">ANK repeat</keyword>
<keyword evidence="1" id="KW-0677">Repeat</keyword>
<accession>A0A6A5TXA8</accession>
<reference evidence="4" key="1">
    <citation type="journal article" date="2020" name="Stud. Mycol.">
        <title>101 Dothideomycetes genomes: a test case for predicting lifestyles and emergence of pathogens.</title>
        <authorList>
            <person name="Haridas S."/>
            <person name="Albert R."/>
            <person name="Binder M."/>
            <person name="Bloem J."/>
            <person name="Labutti K."/>
            <person name="Salamov A."/>
            <person name="Andreopoulos B."/>
            <person name="Baker S."/>
            <person name="Barry K."/>
            <person name="Bills G."/>
            <person name="Bluhm B."/>
            <person name="Cannon C."/>
            <person name="Castanera R."/>
            <person name="Culley D."/>
            <person name="Daum C."/>
            <person name="Ezra D."/>
            <person name="Gonzalez J."/>
            <person name="Henrissat B."/>
            <person name="Kuo A."/>
            <person name="Liang C."/>
            <person name="Lipzen A."/>
            <person name="Lutzoni F."/>
            <person name="Magnuson J."/>
            <person name="Mondo S."/>
            <person name="Nolan M."/>
            <person name="Ohm R."/>
            <person name="Pangilinan J."/>
            <person name="Park H.-J."/>
            <person name="Ramirez L."/>
            <person name="Alfaro M."/>
            <person name="Sun H."/>
            <person name="Tritt A."/>
            <person name="Yoshinaga Y."/>
            <person name="Zwiers L.-H."/>
            <person name="Turgeon B."/>
            <person name="Goodwin S."/>
            <person name="Spatafora J."/>
            <person name="Crous P."/>
            <person name="Grigoriev I."/>
        </authorList>
    </citation>
    <scope>NUCLEOTIDE SEQUENCE</scope>
    <source>
        <strain evidence="4">CBS 675.92</strain>
    </source>
</reference>
<sequence length="98" mass="10580">DGRYPLHSAVQSTRLDIINLFLTHSPNQDHNLDLNPSDAKARTPLILASSNGHFDIVDVLLHSGAKIDAEDTEGNTALHSASAMGWKKIVSRLLRAGA</sequence>
<dbReference type="InterPro" id="IPR036770">
    <property type="entry name" value="Ankyrin_rpt-contain_sf"/>
</dbReference>
<dbReference type="Proteomes" id="UP000800035">
    <property type="component" value="Unassembled WGS sequence"/>
</dbReference>
<evidence type="ECO:0000256" key="1">
    <source>
        <dbReference type="ARBA" id="ARBA00022737"/>
    </source>
</evidence>
<dbReference type="Gene3D" id="1.25.40.20">
    <property type="entry name" value="Ankyrin repeat-containing domain"/>
    <property type="match status" value="1"/>
</dbReference>